<organism evidence="2 3">
    <name type="scientific">Ktedonospora formicarum</name>
    <dbReference type="NCBI Taxonomy" id="2778364"/>
    <lineage>
        <taxon>Bacteria</taxon>
        <taxon>Bacillati</taxon>
        <taxon>Chloroflexota</taxon>
        <taxon>Ktedonobacteria</taxon>
        <taxon>Ktedonobacterales</taxon>
        <taxon>Ktedonobacteraceae</taxon>
        <taxon>Ktedonospora</taxon>
    </lineage>
</organism>
<keyword evidence="1" id="KW-0472">Membrane</keyword>
<keyword evidence="3" id="KW-1185">Reference proteome</keyword>
<keyword evidence="1" id="KW-1133">Transmembrane helix</keyword>
<dbReference type="InterPro" id="IPR046492">
    <property type="entry name" value="DUF6585"/>
</dbReference>
<reference evidence="2" key="1">
    <citation type="submission" date="2020-10" db="EMBL/GenBank/DDBJ databases">
        <title>Taxonomic study of unclassified bacteria belonging to the class Ktedonobacteria.</title>
        <authorList>
            <person name="Yabe S."/>
            <person name="Wang C.M."/>
            <person name="Zheng Y."/>
            <person name="Sakai Y."/>
            <person name="Cavaletti L."/>
            <person name="Monciardini P."/>
            <person name="Donadio S."/>
        </authorList>
    </citation>
    <scope>NUCLEOTIDE SEQUENCE</scope>
    <source>
        <strain evidence="2">SOSP1-1</strain>
    </source>
</reference>
<feature type="transmembrane region" description="Helical" evidence="1">
    <location>
        <begin position="60"/>
        <end position="83"/>
    </location>
</feature>
<feature type="transmembrane region" description="Helical" evidence="1">
    <location>
        <begin position="34"/>
        <end position="54"/>
    </location>
</feature>
<dbReference type="Pfam" id="PF20226">
    <property type="entry name" value="DUF6585"/>
    <property type="match status" value="2"/>
</dbReference>
<comment type="caution">
    <text evidence="2">The sequence shown here is derived from an EMBL/GenBank/DDBJ whole genome shotgun (WGS) entry which is preliminary data.</text>
</comment>
<evidence type="ECO:0000313" key="3">
    <source>
        <dbReference type="Proteomes" id="UP000612362"/>
    </source>
</evidence>
<name>A0A8J3MQZ8_9CHLR</name>
<protein>
    <submittedName>
        <fullName evidence="2">Uncharacterized protein</fullName>
    </submittedName>
</protein>
<evidence type="ECO:0000313" key="2">
    <source>
        <dbReference type="EMBL" id="GHO44500.1"/>
    </source>
</evidence>
<keyword evidence="1" id="KW-0812">Transmembrane</keyword>
<dbReference type="AlphaFoldDB" id="A0A8J3MQZ8"/>
<dbReference type="RefSeq" id="WP_220193887.1">
    <property type="nucleotide sequence ID" value="NZ_BNJF01000001.1"/>
</dbReference>
<sequence>MVQQTHNRGSGQSDLSDLGTLRATYYHTMLSKTILTLIICFVVLALLLFGSRFLSLPLLTLTLAGIFSLIFLIVLISCLVLFLRYRYITVRVYEHGLVATNREGWTAMRWREVEYVWHKVDLQTPDPNFEIDTNRLAYIAYDHPHSASWSNLDYVTHTEATKGSSILKHAYVLRAYSGLSISIPYHFRRWTRLCETIDEETARCQFPAARSLFQQGKPVSFGPLLLHRDGMYYGQDLLPWHLFGGFSVDEHWGLITITVRGYARPWAWLLLARVPNVALLKGMLATIRDTLGRMRLS</sequence>
<dbReference type="EMBL" id="BNJF01000001">
    <property type="protein sequence ID" value="GHO44500.1"/>
    <property type="molecule type" value="Genomic_DNA"/>
</dbReference>
<dbReference type="Proteomes" id="UP000612362">
    <property type="component" value="Unassembled WGS sequence"/>
</dbReference>
<accession>A0A8J3MQZ8</accession>
<proteinExistence type="predicted"/>
<gene>
    <name evidence="2" type="ORF">KSX_26630</name>
</gene>
<evidence type="ECO:0000256" key="1">
    <source>
        <dbReference type="SAM" id="Phobius"/>
    </source>
</evidence>